<evidence type="ECO:0000313" key="4">
    <source>
        <dbReference type="EMBL" id="POR35637.1"/>
    </source>
</evidence>
<reference evidence="4 5" key="1">
    <citation type="submission" date="2018-01" db="EMBL/GenBank/DDBJ databases">
        <title>Harnessing the power of phylogenomics to disentangle the directionality and signatures of interkingdom host jumping in the parasitic fungal genus Tolypocladium.</title>
        <authorList>
            <person name="Quandt C.A."/>
            <person name="Patterson W."/>
            <person name="Spatafora J.W."/>
        </authorList>
    </citation>
    <scope>NUCLEOTIDE SEQUENCE [LARGE SCALE GENOMIC DNA]</scope>
    <source>
        <strain evidence="4 5">NRBC 100945</strain>
    </source>
</reference>
<evidence type="ECO:0000256" key="3">
    <source>
        <dbReference type="SAM" id="Phobius"/>
    </source>
</evidence>
<evidence type="ECO:0008006" key="6">
    <source>
        <dbReference type="Google" id="ProtNLM"/>
    </source>
</evidence>
<dbReference type="Proteomes" id="UP000237481">
    <property type="component" value="Unassembled WGS sequence"/>
</dbReference>
<keyword evidence="3" id="KW-1133">Transmembrane helix</keyword>
<evidence type="ECO:0000313" key="5">
    <source>
        <dbReference type="Proteomes" id="UP000237481"/>
    </source>
</evidence>
<dbReference type="CDD" id="cd12148">
    <property type="entry name" value="fungal_TF_MHR"/>
    <property type="match status" value="1"/>
</dbReference>
<organism evidence="4 5">
    <name type="scientific">Tolypocladium paradoxum</name>
    <dbReference type="NCBI Taxonomy" id="94208"/>
    <lineage>
        <taxon>Eukaryota</taxon>
        <taxon>Fungi</taxon>
        <taxon>Dikarya</taxon>
        <taxon>Ascomycota</taxon>
        <taxon>Pezizomycotina</taxon>
        <taxon>Sordariomycetes</taxon>
        <taxon>Hypocreomycetidae</taxon>
        <taxon>Hypocreales</taxon>
        <taxon>Ophiocordycipitaceae</taxon>
        <taxon>Tolypocladium</taxon>
    </lineage>
</organism>
<comment type="caution">
    <text evidence="4">The sequence shown here is derived from an EMBL/GenBank/DDBJ whole genome shotgun (WGS) entry which is preliminary data.</text>
</comment>
<protein>
    <recommendedName>
        <fullName evidence="6">Transcription factor domain-containing protein</fullName>
    </recommendedName>
</protein>
<keyword evidence="3" id="KW-0472">Membrane</keyword>
<feature type="compositionally biased region" description="Low complexity" evidence="2">
    <location>
        <begin position="55"/>
        <end position="69"/>
    </location>
</feature>
<dbReference type="GO" id="GO:0003700">
    <property type="term" value="F:DNA-binding transcription factor activity"/>
    <property type="evidence" value="ECO:0007669"/>
    <property type="project" value="InterPro"/>
</dbReference>
<keyword evidence="5" id="KW-1185">Reference proteome</keyword>
<gene>
    <name evidence="4" type="ORF">TPAR_04157</name>
</gene>
<evidence type="ECO:0000256" key="1">
    <source>
        <dbReference type="ARBA" id="ARBA00023242"/>
    </source>
</evidence>
<dbReference type="InterPro" id="IPR050987">
    <property type="entry name" value="AtrR-like"/>
</dbReference>
<feature type="region of interest" description="Disordered" evidence="2">
    <location>
        <begin position="1"/>
        <end position="81"/>
    </location>
</feature>
<dbReference type="PANTHER" id="PTHR46910:SF40">
    <property type="entry name" value="ZN(II)2CYS6 TRANSCRIPTION FACTOR (EUROFUNG)"/>
    <property type="match status" value="1"/>
</dbReference>
<feature type="non-terminal residue" evidence="4">
    <location>
        <position position="1"/>
    </location>
</feature>
<evidence type="ECO:0000256" key="2">
    <source>
        <dbReference type="SAM" id="MobiDB-lite"/>
    </source>
</evidence>
<dbReference type="PANTHER" id="PTHR46910">
    <property type="entry name" value="TRANSCRIPTION FACTOR PDR1"/>
    <property type="match status" value="1"/>
</dbReference>
<keyword evidence="1" id="KW-0539">Nucleus</keyword>
<dbReference type="OrthoDB" id="39175at2759"/>
<sequence>KRLPSTACETPSGDECPRPRVPTLADQHPGWPRNAEAERRDDAAPVVLGAERRASPSPSSSRLSHLTLPAQTDSPPVSAPRFPTDELCPRALLNVMMTDYLDLIYPLIPVVHRPTFRADLAAIRDFADPDFLALLFGLAALVVGLLPSRFLVYRAMAPEFAMRFETRTAMINCCSDMCMRLRAVGYWDHISLRKWAVTYVLFGALFQTGQMNASRMFEVESIQLGRLLGLHRISEYDGLNCIETQLRKKAFWLLFYTYAHAILQCGRAEHLIFLDRSLIHQVDFSALEPLEVDDEQILDNSIVTPASPSSLVVGFIFHSRVFLRGLRETIANEGCDCELNRSPTLRLSRLRDLLAEMRYMLDDVPVHMRQWATADEESLPRPTDDIPGLELRDCGKGTDAKILHGQLETMRVNLHATHLWLQSLLLDQVDVLLQENTARSDPGIDTGAAALKANWAEREDICRQMLHLLHGIPHAYQEPNGMYLTYKVRDVAVALLNCPFEPHERPARRAMEYIRDFTKALSRLDQSEIINTSSLRSWVDMDRQGAS</sequence>
<keyword evidence="3" id="KW-0812">Transmembrane</keyword>
<name>A0A2S4KZP8_9HYPO</name>
<accession>A0A2S4KZP8</accession>
<feature type="transmembrane region" description="Helical" evidence="3">
    <location>
        <begin position="131"/>
        <end position="152"/>
    </location>
</feature>
<dbReference type="STRING" id="94208.A0A2S4KZP8"/>
<dbReference type="AlphaFoldDB" id="A0A2S4KZP8"/>
<proteinExistence type="predicted"/>
<dbReference type="EMBL" id="PKSG01000426">
    <property type="protein sequence ID" value="POR35637.1"/>
    <property type="molecule type" value="Genomic_DNA"/>
</dbReference>